<name>A0A0L0ETJ8_9GAMM</name>
<reference evidence="3" key="1">
    <citation type="submission" date="2015-07" db="EMBL/GenBank/DDBJ databases">
        <title>Draft genome sequence of a Pseudoalteromonas rubra strain, OCN096, isolated from Kaneohe Bay, Oahu, Hawaii.</title>
        <authorList>
            <person name="Beurmann S."/>
            <person name="Ushijima B."/>
            <person name="Belcaid M."/>
            <person name="Callahan S.M."/>
            <person name="Aeby G.S."/>
        </authorList>
    </citation>
    <scope>NUCLEOTIDE SEQUENCE [LARGE SCALE GENOMIC DNA]</scope>
    <source>
        <strain evidence="3">OCN096</strain>
    </source>
</reference>
<dbReference type="PATRIC" id="fig|43658.6.peg.301"/>
<evidence type="ECO:0000313" key="3">
    <source>
        <dbReference type="Proteomes" id="UP000036850"/>
    </source>
</evidence>
<feature type="domain" description="HTH psq-type" evidence="1">
    <location>
        <begin position="13"/>
        <end position="46"/>
    </location>
</feature>
<dbReference type="InterPro" id="IPR007889">
    <property type="entry name" value="HTH_Psq"/>
</dbReference>
<comment type="caution">
    <text evidence="2">The sequence shown here is derived from an EMBL/GenBank/DDBJ whole genome shotgun (WGS) entry which is preliminary data.</text>
</comment>
<evidence type="ECO:0000259" key="1">
    <source>
        <dbReference type="Pfam" id="PF05225"/>
    </source>
</evidence>
<dbReference type="EMBL" id="LFZX01000086">
    <property type="protein sequence ID" value="KNC67203.1"/>
    <property type="molecule type" value="Genomic_DNA"/>
</dbReference>
<accession>A0A0L0ETJ8</accession>
<protein>
    <recommendedName>
        <fullName evidence="1">HTH psq-type domain-containing protein</fullName>
    </recommendedName>
</protein>
<dbReference type="Pfam" id="PF05225">
    <property type="entry name" value="HTH_psq"/>
    <property type="match status" value="1"/>
</dbReference>
<dbReference type="AlphaFoldDB" id="A0A0L0ETJ8"/>
<dbReference type="Proteomes" id="UP000036850">
    <property type="component" value="Unassembled WGS sequence"/>
</dbReference>
<organism evidence="2 3">
    <name type="scientific">Pseudoalteromonas rubra</name>
    <dbReference type="NCBI Taxonomy" id="43658"/>
    <lineage>
        <taxon>Bacteria</taxon>
        <taxon>Pseudomonadati</taxon>
        <taxon>Pseudomonadota</taxon>
        <taxon>Gammaproteobacteria</taxon>
        <taxon>Alteromonadales</taxon>
        <taxon>Pseudoalteromonadaceae</taxon>
        <taxon>Pseudoalteromonas</taxon>
    </lineage>
</organism>
<dbReference type="OrthoDB" id="6310488at2"/>
<proteinExistence type="predicted"/>
<evidence type="ECO:0000313" key="2">
    <source>
        <dbReference type="EMBL" id="KNC67203.1"/>
    </source>
</evidence>
<gene>
    <name evidence="2" type="ORF">AC626_12200</name>
</gene>
<sequence>MATKLSPTHPSVQRAVHMVQSQQLTIHEAASQFALSQRTLYAALRSKQPQNQSHYALLLEQKQRLESQLSQICDELASMKECDYATHN</sequence>
<dbReference type="GO" id="GO:0003677">
    <property type="term" value="F:DNA binding"/>
    <property type="evidence" value="ECO:0007669"/>
    <property type="project" value="InterPro"/>
</dbReference>